<dbReference type="AlphaFoldDB" id="A0A4R4Y5I1"/>
<dbReference type="SUPFAM" id="SSF53850">
    <property type="entry name" value="Periplasmic binding protein-like II"/>
    <property type="match status" value="1"/>
</dbReference>
<organism evidence="6 7">
    <name type="scientific">Saccharopolyspora elongata</name>
    <dbReference type="NCBI Taxonomy" id="2530387"/>
    <lineage>
        <taxon>Bacteria</taxon>
        <taxon>Bacillati</taxon>
        <taxon>Actinomycetota</taxon>
        <taxon>Actinomycetes</taxon>
        <taxon>Pseudonocardiales</taxon>
        <taxon>Pseudonocardiaceae</taxon>
        <taxon>Saccharopolyspora</taxon>
    </lineage>
</organism>
<gene>
    <name evidence="6" type="ORF">E1288_38070</name>
</gene>
<evidence type="ECO:0000256" key="2">
    <source>
        <dbReference type="ARBA" id="ARBA00023015"/>
    </source>
</evidence>
<dbReference type="GO" id="GO:0003700">
    <property type="term" value="F:DNA-binding transcription factor activity"/>
    <property type="evidence" value="ECO:0007669"/>
    <property type="project" value="InterPro"/>
</dbReference>
<dbReference type="InterPro" id="IPR005119">
    <property type="entry name" value="LysR_subst-bd"/>
</dbReference>
<reference evidence="6 7" key="1">
    <citation type="submission" date="2019-03" db="EMBL/GenBank/DDBJ databases">
        <title>Draft genome sequences of novel Actinobacteria.</title>
        <authorList>
            <person name="Sahin N."/>
            <person name="Ay H."/>
            <person name="Saygin H."/>
        </authorList>
    </citation>
    <scope>NUCLEOTIDE SEQUENCE [LARGE SCALE GENOMIC DNA]</scope>
    <source>
        <strain evidence="6 7">7K502</strain>
    </source>
</reference>
<dbReference type="SUPFAM" id="SSF46785">
    <property type="entry name" value="Winged helix' DNA-binding domain"/>
    <property type="match status" value="1"/>
</dbReference>
<dbReference type="Pfam" id="PF03466">
    <property type="entry name" value="LysR_substrate"/>
    <property type="match status" value="1"/>
</dbReference>
<keyword evidence="3" id="KW-0238">DNA-binding</keyword>
<comment type="caution">
    <text evidence="6">The sequence shown here is derived from an EMBL/GenBank/DDBJ whole genome shotgun (WGS) entry which is preliminary data.</text>
</comment>
<feature type="domain" description="HTH lysR-type" evidence="5">
    <location>
        <begin position="2"/>
        <end position="59"/>
    </location>
</feature>
<dbReference type="Proteomes" id="UP000294947">
    <property type="component" value="Unassembled WGS sequence"/>
</dbReference>
<keyword evidence="2" id="KW-0805">Transcription regulation</keyword>
<dbReference type="InterPro" id="IPR036390">
    <property type="entry name" value="WH_DNA-bd_sf"/>
</dbReference>
<dbReference type="Pfam" id="PF00126">
    <property type="entry name" value="HTH_1"/>
    <property type="match status" value="1"/>
</dbReference>
<keyword evidence="7" id="KW-1185">Reference proteome</keyword>
<accession>A0A4R4Y5I1</accession>
<name>A0A4R4Y5I1_9PSEU</name>
<keyword evidence="4" id="KW-0804">Transcription</keyword>
<dbReference type="PANTHER" id="PTHR30537">
    <property type="entry name" value="HTH-TYPE TRANSCRIPTIONAL REGULATOR"/>
    <property type="match status" value="1"/>
</dbReference>
<comment type="similarity">
    <text evidence="1">Belongs to the LysR transcriptional regulatory family.</text>
</comment>
<dbReference type="InterPro" id="IPR036388">
    <property type="entry name" value="WH-like_DNA-bd_sf"/>
</dbReference>
<proteinExistence type="inferred from homology"/>
<sequence>MVSADALRYFLQVARRGRLVSAAEALGVDHTTVSRQISRLERDLGYRVFDRSPTGWSLSDAGQRLLPHAEAVDAAVLSAVADTNTEGQLTGTVRIATPDAFGAFILAPGLNTFRKEHPNLDVHIVTSTRNVALGMREFDIAVTLQEPQPRHAKYRRLTDYTLALYATPEYLAENPPIHEPADLSAHTLIWYVDDLLDITPLRLLDDVLPGHRVAIQTNSVTGHWQAAVAGVGLAPLPRYLGDQDQRLVPVLPDTLQISRTYWLAVPKESARLERARATIALLEKIVSDRQHDLLLGASNSQDTESPKK</sequence>
<dbReference type="GO" id="GO:0006351">
    <property type="term" value="P:DNA-templated transcription"/>
    <property type="evidence" value="ECO:0007669"/>
    <property type="project" value="TreeGrafter"/>
</dbReference>
<dbReference type="OrthoDB" id="570111at2"/>
<dbReference type="PANTHER" id="PTHR30537:SF3">
    <property type="entry name" value="TRANSCRIPTIONAL REGULATORY PROTEIN"/>
    <property type="match status" value="1"/>
</dbReference>
<dbReference type="GO" id="GO:0043565">
    <property type="term" value="F:sequence-specific DNA binding"/>
    <property type="evidence" value="ECO:0007669"/>
    <property type="project" value="TreeGrafter"/>
</dbReference>
<dbReference type="PROSITE" id="PS50931">
    <property type="entry name" value="HTH_LYSR"/>
    <property type="match status" value="1"/>
</dbReference>
<evidence type="ECO:0000259" key="5">
    <source>
        <dbReference type="PROSITE" id="PS50931"/>
    </source>
</evidence>
<protein>
    <submittedName>
        <fullName evidence="6">LysR family transcriptional regulator</fullName>
    </submittedName>
</protein>
<evidence type="ECO:0000256" key="3">
    <source>
        <dbReference type="ARBA" id="ARBA00023125"/>
    </source>
</evidence>
<dbReference type="Gene3D" id="3.40.190.290">
    <property type="match status" value="1"/>
</dbReference>
<dbReference type="Gene3D" id="1.10.10.10">
    <property type="entry name" value="Winged helix-like DNA-binding domain superfamily/Winged helix DNA-binding domain"/>
    <property type="match status" value="1"/>
</dbReference>
<evidence type="ECO:0000256" key="4">
    <source>
        <dbReference type="ARBA" id="ARBA00023163"/>
    </source>
</evidence>
<evidence type="ECO:0000313" key="7">
    <source>
        <dbReference type="Proteomes" id="UP000294947"/>
    </source>
</evidence>
<dbReference type="InterPro" id="IPR058163">
    <property type="entry name" value="LysR-type_TF_proteobact-type"/>
</dbReference>
<evidence type="ECO:0000313" key="6">
    <source>
        <dbReference type="EMBL" id="TDD38819.1"/>
    </source>
</evidence>
<dbReference type="InterPro" id="IPR000847">
    <property type="entry name" value="LysR_HTH_N"/>
</dbReference>
<dbReference type="EMBL" id="SMKW01000082">
    <property type="protein sequence ID" value="TDD38819.1"/>
    <property type="molecule type" value="Genomic_DNA"/>
</dbReference>
<evidence type="ECO:0000256" key="1">
    <source>
        <dbReference type="ARBA" id="ARBA00009437"/>
    </source>
</evidence>